<evidence type="ECO:0000313" key="2">
    <source>
        <dbReference type="Proteomes" id="UP000189739"/>
    </source>
</evidence>
<reference evidence="1 2" key="1">
    <citation type="submission" date="2016-07" db="EMBL/GenBank/DDBJ databases">
        <title>Genomic analysis of zinc-resistant bacterium Mucilaginibacter pedocola TBZ30.</title>
        <authorList>
            <person name="Huang J."/>
            <person name="Tang J."/>
        </authorList>
    </citation>
    <scope>NUCLEOTIDE SEQUENCE [LARGE SCALE GENOMIC DNA]</scope>
    <source>
        <strain evidence="1 2">TBZ30</strain>
    </source>
</reference>
<accession>A0A1S9PDE7</accession>
<dbReference type="OrthoDB" id="799506at2"/>
<name>A0A1S9PDE7_9SPHI</name>
<dbReference type="RefSeq" id="WP_078349045.1">
    <property type="nucleotide sequence ID" value="NZ_MBTF01000019.1"/>
</dbReference>
<protein>
    <submittedName>
        <fullName evidence="1">Uncharacterized protein</fullName>
    </submittedName>
</protein>
<keyword evidence="2" id="KW-1185">Reference proteome</keyword>
<evidence type="ECO:0000313" key="1">
    <source>
        <dbReference type="EMBL" id="OOQ58991.1"/>
    </source>
</evidence>
<dbReference type="PROSITE" id="PS51257">
    <property type="entry name" value="PROKAR_LIPOPROTEIN"/>
    <property type="match status" value="1"/>
</dbReference>
<dbReference type="EMBL" id="MBTF01000019">
    <property type="protein sequence ID" value="OOQ58991.1"/>
    <property type="molecule type" value="Genomic_DNA"/>
</dbReference>
<dbReference type="Proteomes" id="UP000189739">
    <property type="component" value="Unassembled WGS sequence"/>
</dbReference>
<gene>
    <name evidence="1" type="ORF">BC343_29970</name>
</gene>
<comment type="caution">
    <text evidence="1">The sequence shown here is derived from an EMBL/GenBank/DDBJ whole genome shotgun (WGS) entry which is preliminary data.</text>
</comment>
<organism evidence="1 2">
    <name type="scientific">Mucilaginibacter pedocola</name>
    <dbReference type="NCBI Taxonomy" id="1792845"/>
    <lineage>
        <taxon>Bacteria</taxon>
        <taxon>Pseudomonadati</taxon>
        <taxon>Bacteroidota</taxon>
        <taxon>Sphingobacteriia</taxon>
        <taxon>Sphingobacteriales</taxon>
        <taxon>Sphingobacteriaceae</taxon>
        <taxon>Mucilaginibacter</taxon>
    </lineage>
</organism>
<dbReference type="AlphaFoldDB" id="A0A1S9PDE7"/>
<proteinExistence type="predicted"/>
<sequence>MKKIIPFIALAVIATSIYSCQKEQSAKPKATINALSAKGKKDTVPPAATFKVIKDTVPPAAKFTTASKDTVPPSK</sequence>